<keyword evidence="6 8" id="KW-1133">Transmembrane helix</keyword>
<feature type="domain" description="VWFA" evidence="9">
    <location>
        <begin position="84"/>
        <end position="258"/>
    </location>
</feature>
<dbReference type="InterPro" id="IPR002035">
    <property type="entry name" value="VWF_A"/>
</dbReference>
<dbReference type="InterPro" id="IPR001507">
    <property type="entry name" value="ZP_dom"/>
</dbReference>
<dbReference type="InterPro" id="IPR051962">
    <property type="entry name" value="Cuticlin"/>
</dbReference>
<dbReference type="InterPro" id="IPR036465">
    <property type="entry name" value="vWFA_dom_sf"/>
</dbReference>
<proteinExistence type="predicted"/>
<evidence type="ECO:0000256" key="1">
    <source>
        <dbReference type="ARBA" id="ARBA00004251"/>
    </source>
</evidence>
<organism evidence="11 12">
    <name type="scientific">Steinernema glaseri</name>
    <dbReference type="NCBI Taxonomy" id="37863"/>
    <lineage>
        <taxon>Eukaryota</taxon>
        <taxon>Metazoa</taxon>
        <taxon>Ecdysozoa</taxon>
        <taxon>Nematoda</taxon>
        <taxon>Chromadorea</taxon>
        <taxon>Rhabditida</taxon>
        <taxon>Tylenchina</taxon>
        <taxon>Panagrolaimomorpha</taxon>
        <taxon>Strongyloidoidea</taxon>
        <taxon>Steinernematidae</taxon>
        <taxon>Steinernema</taxon>
    </lineage>
</organism>
<evidence type="ECO:0000256" key="3">
    <source>
        <dbReference type="ARBA" id="ARBA00022475"/>
    </source>
</evidence>
<reference evidence="12" key="1">
    <citation type="submission" date="2016-11" db="UniProtKB">
        <authorList>
            <consortium name="WormBaseParasite"/>
        </authorList>
    </citation>
    <scope>IDENTIFICATION</scope>
</reference>
<dbReference type="InterPro" id="IPR056953">
    <property type="entry name" value="CUT_N"/>
</dbReference>
<evidence type="ECO:0000256" key="2">
    <source>
        <dbReference type="ARBA" id="ARBA00022460"/>
    </source>
</evidence>
<evidence type="ECO:0000256" key="5">
    <source>
        <dbReference type="ARBA" id="ARBA00022729"/>
    </source>
</evidence>
<evidence type="ECO:0000313" key="11">
    <source>
        <dbReference type="Proteomes" id="UP000095287"/>
    </source>
</evidence>
<keyword evidence="7 8" id="KW-0472">Membrane</keyword>
<dbReference type="AlphaFoldDB" id="A0A1I8ASB3"/>
<dbReference type="Pfam" id="PF00092">
    <property type="entry name" value="VWA"/>
    <property type="match status" value="1"/>
</dbReference>
<dbReference type="PROSITE" id="PS50234">
    <property type="entry name" value="VWFA"/>
    <property type="match status" value="1"/>
</dbReference>
<dbReference type="Gene3D" id="3.40.50.410">
    <property type="entry name" value="von Willebrand factor, type A domain"/>
    <property type="match status" value="1"/>
</dbReference>
<sequence length="803" mass="89668">MQRDIVCARLRIVLGHQTSVHTPSGDVRPSPTPPLRLRRRHSLAAMILLRLLPALLGVFAIGAQPDFADNDLAKVCRPIDRQLDLLFILDGSGSVSGSTFDTQMQMLSRIVDMVEIGPQKTQIAVMQYSSYTRIEFGFSANQNKESIRAALQRIRHISGTTKTGKALDKALHLFQTPSSGARKKESVAQVAVVVTDGHSHDDPVPSALRLRQAGVQVLALGIGAHINVGELVQVTGDEQLAFQNLTTQDSLNQFTDQFRRIAIGEHCDFAKGTNGAEITCLGDSVSIDISTVKRFHGHLYVKDHFHDPACVVQTASSDVHMRLRLVDCDIQKQFMLNPRGILFETNVILQFHPHYATHKDKMFHVKCFYPDKKFRSKKPLPAPVIEDRSEASAHSDKDFFPEGEDMPCTYRISRRAEQCSVEDVIVGDPIVHRWECRRDMFDTYQSMLVHSCVLIDLATGSNRTVIDASGCSTDPSIIETPDYVDPLNAFSSATTVRYPDSPLVRLKCKLRFCDRLMGQCNDLLPPKCRHRRHTQMDFAGLREFFGSAARRRHAGSGFPVGIRAFAGGDEDYDRDDVPSLVTFNPQRPEGHRVRPPRLRRPIDQRVMARVGATATASEVGSVAHSIVTTERALMDLETAATVTTSSATSTTTLSPLRTAIRNFPQGGMDLRLNTQDVAIVSSERLKNRLEKAIKVRVKDIEKGTRQQPSKPVDISFQQTQTDPFLDVPEAIQQLKSFRDSETTVSFKAETEEPEEPLWTQIDLDPQVMAAVSVEEIELESQILNVHDGMPTRERQRGWCHKLS</sequence>
<keyword evidence="5" id="KW-0732">Signal</keyword>
<feature type="transmembrane region" description="Helical" evidence="8">
    <location>
        <begin position="43"/>
        <end position="63"/>
    </location>
</feature>
<keyword evidence="3" id="KW-1003">Cell membrane</keyword>
<accession>A0A1I8ASB3</accession>
<keyword evidence="11" id="KW-1185">Reference proteome</keyword>
<dbReference type="SMART" id="SM00241">
    <property type="entry name" value="ZP"/>
    <property type="match status" value="1"/>
</dbReference>
<keyword evidence="4 8" id="KW-0812">Transmembrane</keyword>
<evidence type="ECO:0000256" key="8">
    <source>
        <dbReference type="SAM" id="Phobius"/>
    </source>
</evidence>
<evidence type="ECO:0000256" key="4">
    <source>
        <dbReference type="ARBA" id="ARBA00022692"/>
    </source>
</evidence>
<dbReference type="GO" id="GO:0005886">
    <property type="term" value="C:plasma membrane"/>
    <property type="evidence" value="ECO:0007669"/>
    <property type="project" value="UniProtKB-SubCell"/>
</dbReference>
<dbReference type="Pfam" id="PF25301">
    <property type="entry name" value="CUT_C"/>
    <property type="match status" value="1"/>
</dbReference>
<dbReference type="Pfam" id="PF25057">
    <property type="entry name" value="CUT_N"/>
    <property type="match status" value="1"/>
</dbReference>
<dbReference type="GO" id="GO:0042302">
    <property type="term" value="F:structural constituent of cuticle"/>
    <property type="evidence" value="ECO:0007669"/>
    <property type="project" value="UniProtKB-KW"/>
</dbReference>
<keyword evidence="2" id="KW-0193">Cuticle</keyword>
<protein>
    <submittedName>
        <fullName evidence="12">VWFA domain-containing protein</fullName>
    </submittedName>
</protein>
<feature type="domain" description="ZP" evidence="10">
    <location>
        <begin position="279"/>
        <end position="527"/>
    </location>
</feature>
<dbReference type="WBParaSite" id="L893_g896.t1">
    <property type="protein sequence ID" value="L893_g896.t1"/>
    <property type="gene ID" value="L893_g896"/>
</dbReference>
<dbReference type="PANTHER" id="PTHR22907">
    <property type="entry name" value="GH04558P"/>
    <property type="match status" value="1"/>
</dbReference>
<dbReference type="PANTHER" id="PTHR22907:SF53">
    <property type="entry name" value="VON WILLEBRAND FACTOR TYPE A DOMAIN PROTEIN"/>
    <property type="match status" value="1"/>
</dbReference>
<dbReference type="PRINTS" id="PR00453">
    <property type="entry name" value="VWFADOMAIN"/>
</dbReference>
<dbReference type="CDD" id="cd01472">
    <property type="entry name" value="vWA_collagen"/>
    <property type="match status" value="1"/>
</dbReference>
<dbReference type="SMART" id="SM00327">
    <property type="entry name" value="VWA"/>
    <property type="match status" value="1"/>
</dbReference>
<dbReference type="Proteomes" id="UP000095287">
    <property type="component" value="Unplaced"/>
</dbReference>
<comment type="subcellular location">
    <subcellularLocation>
        <location evidence="1">Cell membrane</location>
        <topology evidence="1">Single-pass type I membrane protein</topology>
    </subcellularLocation>
</comment>
<name>A0A1I8ASB3_9BILA</name>
<evidence type="ECO:0000256" key="7">
    <source>
        <dbReference type="ARBA" id="ARBA00023136"/>
    </source>
</evidence>
<evidence type="ECO:0000259" key="9">
    <source>
        <dbReference type="PROSITE" id="PS50234"/>
    </source>
</evidence>
<evidence type="ECO:0000313" key="12">
    <source>
        <dbReference type="WBParaSite" id="L893_g896.t1"/>
    </source>
</evidence>
<evidence type="ECO:0000256" key="6">
    <source>
        <dbReference type="ARBA" id="ARBA00022989"/>
    </source>
</evidence>
<evidence type="ECO:0000259" key="10">
    <source>
        <dbReference type="PROSITE" id="PS51034"/>
    </source>
</evidence>
<dbReference type="InterPro" id="IPR057475">
    <property type="entry name" value="CUT_C"/>
</dbReference>
<dbReference type="PROSITE" id="PS51034">
    <property type="entry name" value="ZP_2"/>
    <property type="match status" value="1"/>
</dbReference>
<dbReference type="SUPFAM" id="SSF53300">
    <property type="entry name" value="vWA-like"/>
    <property type="match status" value="1"/>
</dbReference>